<evidence type="ECO:0000256" key="13">
    <source>
        <dbReference type="ARBA" id="ARBA00023136"/>
    </source>
</evidence>
<evidence type="ECO:0000256" key="8">
    <source>
        <dbReference type="ARBA" id="ARBA00022824"/>
    </source>
</evidence>
<evidence type="ECO:0000256" key="10">
    <source>
        <dbReference type="ARBA" id="ARBA00023002"/>
    </source>
</evidence>
<keyword evidence="7 14" id="KW-0479">Metal-binding</keyword>
<evidence type="ECO:0000256" key="5">
    <source>
        <dbReference type="ARBA" id="ARBA00010617"/>
    </source>
</evidence>
<evidence type="ECO:0000256" key="12">
    <source>
        <dbReference type="ARBA" id="ARBA00023033"/>
    </source>
</evidence>
<keyword evidence="6 14" id="KW-0349">Heme</keyword>
<dbReference type="InterPro" id="IPR017972">
    <property type="entry name" value="Cyt_P450_CS"/>
</dbReference>
<accession>A0A8D8Z3P5</accession>
<dbReference type="AlphaFoldDB" id="A0A8D8Z3P5"/>
<comment type="similarity">
    <text evidence="5 15">Belongs to the cytochrome P450 family.</text>
</comment>
<dbReference type="GO" id="GO:0005789">
    <property type="term" value="C:endoplasmic reticulum membrane"/>
    <property type="evidence" value="ECO:0007669"/>
    <property type="project" value="UniProtKB-SubCell"/>
</dbReference>
<evidence type="ECO:0000256" key="9">
    <source>
        <dbReference type="ARBA" id="ARBA00022848"/>
    </source>
</evidence>
<dbReference type="Gene3D" id="1.10.630.10">
    <property type="entry name" value="Cytochrome P450"/>
    <property type="match status" value="1"/>
</dbReference>
<name>A0A8D8Z3P5_9HEMI</name>
<keyword evidence="12 15" id="KW-0503">Monooxygenase</keyword>
<dbReference type="PANTHER" id="PTHR24291:SF189">
    <property type="entry name" value="CYTOCHROME P450 4C3-RELATED"/>
    <property type="match status" value="1"/>
</dbReference>
<organism evidence="16">
    <name type="scientific">Cacopsylla melanoneura</name>
    <dbReference type="NCBI Taxonomy" id="428564"/>
    <lineage>
        <taxon>Eukaryota</taxon>
        <taxon>Metazoa</taxon>
        <taxon>Ecdysozoa</taxon>
        <taxon>Arthropoda</taxon>
        <taxon>Hexapoda</taxon>
        <taxon>Insecta</taxon>
        <taxon>Pterygota</taxon>
        <taxon>Neoptera</taxon>
        <taxon>Paraneoptera</taxon>
        <taxon>Hemiptera</taxon>
        <taxon>Sternorrhyncha</taxon>
        <taxon>Psylloidea</taxon>
        <taxon>Psyllidae</taxon>
        <taxon>Psyllinae</taxon>
        <taxon>Cacopsylla</taxon>
    </lineage>
</organism>
<sequence length="260" mass="29798">MRVLMEFVREVIDLKKANMESDDTEDQSGKPFVERMLLNPEVSMDELILQGATIITAGIDTTKSQNILLLLVLALHPDVQNNVYNELASILDEDITQVPSYEAVSSLNYLDRVIKETLRMFPVAPVLARQAYRELTVMADDGEYTIPAGTVLLTMVTDIHNNPHYYDNPHLFNPDRWLPDHHPSSNHAHCYLPFSNGPRNCLGYKYALLQMKLLIVNLVRSYEILPSETCQSLEDVRFDMSITLKLEDTCRVRFKTRRTL</sequence>
<comment type="cofactor">
    <cofactor evidence="1 14">
        <name>heme</name>
        <dbReference type="ChEBI" id="CHEBI:30413"/>
    </cofactor>
</comment>
<dbReference type="InterPro" id="IPR001128">
    <property type="entry name" value="Cyt_P450"/>
</dbReference>
<evidence type="ECO:0000256" key="3">
    <source>
        <dbReference type="ARBA" id="ARBA00004174"/>
    </source>
</evidence>
<dbReference type="GO" id="GO:0020037">
    <property type="term" value="F:heme binding"/>
    <property type="evidence" value="ECO:0007669"/>
    <property type="project" value="InterPro"/>
</dbReference>
<evidence type="ECO:0000256" key="2">
    <source>
        <dbReference type="ARBA" id="ARBA00003690"/>
    </source>
</evidence>
<evidence type="ECO:0000256" key="14">
    <source>
        <dbReference type="PIRSR" id="PIRSR602403-1"/>
    </source>
</evidence>
<keyword evidence="10 15" id="KW-0560">Oxidoreductase</keyword>
<evidence type="ECO:0000256" key="15">
    <source>
        <dbReference type="RuleBase" id="RU000461"/>
    </source>
</evidence>
<feature type="binding site" description="axial binding residue" evidence="14">
    <location>
        <position position="201"/>
    </location>
    <ligand>
        <name>heme</name>
        <dbReference type="ChEBI" id="CHEBI:30413"/>
    </ligand>
    <ligandPart>
        <name>Fe</name>
        <dbReference type="ChEBI" id="CHEBI:18248"/>
    </ligandPart>
</feature>
<evidence type="ECO:0000256" key="6">
    <source>
        <dbReference type="ARBA" id="ARBA00022617"/>
    </source>
</evidence>
<protein>
    <submittedName>
        <fullName evidence="16">Cytochrome P450 4g15</fullName>
    </submittedName>
</protein>
<dbReference type="PRINTS" id="PR00385">
    <property type="entry name" value="P450"/>
</dbReference>
<keyword evidence="9" id="KW-0492">Microsome</keyword>
<reference evidence="16" key="1">
    <citation type="submission" date="2021-05" db="EMBL/GenBank/DDBJ databases">
        <authorList>
            <person name="Alioto T."/>
            <person name="Alioto T."/>
            <person name="Gomez Garrido J."/>
        </authorList>
    </citation>
    <scope>NUCLEOTIDE SEQUENCE</scope>
</reference>
<evidence type="ECO:0000313" key="16">
    <source>
        <dbReference type="EMBL" id="CAG6740318.1"/>
    </source>
</evidence>
<dbReference type="InterPro" id="IPR036396">
    <property type="entry name" value="Cyt_P450_sf"/>
</dbReference>
<dbReference type="EMBL" id="HBUF01418344">
    <property type="protein sequence ID" value="CAG6740318.1"/>
    <property type="molecule type" value="Transcribed_RNA"/>
</dbReference>
<dbReference type="PROSITE" id="PS00086">
    <property type="entry name" value="CYTOCHROME_P450"/>
    <property type="match status" value="1"/>
</dbReference>
<dbReference type="GO" id="GO:0005506">
    <property type="term" value="F:iron ion binding"/>
    <property type="evidence" value="ECO:0007669"/>
    <property type="project" value="InterPro"/>
</dbReference>
<evidence type="ECO:0000256" key="11">
    <source>
        <dbReference type="ARBA" id="ARBA00023004"/>
    </source>
</evidence>
<evidence type="ECO:0000256" key="7">
    <source>
        <dbReference type="ARBA" id="ARBA00022723"/>
    </source>
</evidence>
<proteinExistence type="inferred from homology"/>
<dbReference type="Pfam" id="PF00067">
    <property type="entry name" value="p450"/>
    <property type="match status" value="1"/>
</dbReference>
<dbReference type="GO" id="GO:0016705">
    <property type="term" value="F:oxidoreductase activity, acting on paired donors, with incorporation or reduction of molecular oxygen"/>
    <property type="evidence" value="ECO:0007669"/>
    <property type="project" value="InterPro"/>
</dbReference>
<dbReference type="GO" id="GO:0004497">
    <property type="term" value="F:monooxygenase activity"/>
    <property type="evidence" value="ECO:0007669"/>
    <property type="project" value="UniProtKB-KW"/>
</dbReference>
<keyword evidence="11 14" id="KW-0408">Iron</keyword>
<dbReference type="InterPro" id="IPR002403">
    <property type="entry name" value="Cyt_P450_E_grp-IV"/>
</dbReference>
<comment type="subcellular location">
    <subcellularLocation>
        <location evidence="4">Endoplasmic reticulum membrane</location>
        <topology evidence="4">Peripheral membrane protein</topology>
    </subcellularLocation>
    <subcellularLocation>
        <location evidence="3">Microsome membrane</location>
        <topology evidence="3">Peripheral membrane protein</topology>
    </subcellularLocation>
</comment>
<keyword evidence="8" id="KW-0256">Endoplasmic reticulum</keyword>
<dbReference type="PRINTS" id="PR00465">
    <property type="entry name" value="EP450IV"/>
</dbReference>
<evidence type="ECO:0000256" key="4">
    <source>
        <dbReference type="ARBA" id="ARBA00004406"/>
    </source>
</evidence>
<dbReference type="PANTHER" id="PTHR24291">
    <property type="entry name" value="CYTOCHROME P450 FAMILY 4"/>
    <property type="match status" value="1"/>
</dbReference>
<dbReference type="SUPFAM" id="SSF48264">
    <property type="entry name" value="Cytochrome P450"/>
    <property type="match status" value="1"/>
</dbReference>
<keyword evidence="13" id="KW-0472">Membrane</keyword>
<dbReference type="InterPro" id="IPR050196">
    <property type="entry name" value="Cytochrome_P450_Monoox"/>
</dbReference>
<evidence type="ECO:0000256" key="1">
    <source>
        <dbReference type="ARBA" id="ARBA00001971"/>
    </source>
</evidence>
<comment type="function">
    <text evidence="2">May be involved in the metabolism of insect hormones and in the breakdown of synthetic insecticides.</text>
</comment>